<accession>A0A6M1SFF0</accession>
<sequence>MPRQSTGMKLWALVNSGPKKDSSTPPKMDKRTAPAKATEVASLVERRINACSSARLLAAESCAYFCAVTAVTP</sequence>
<evidence type="ECO:0000313" key="2">
    <source>
        <dbReference type="EMBL" id="NGP18589.1"/>
    </source>
</evidence>
<name>A0A6M1SFF0_9HYPH</name>
<proteinExistence type="predicted"/>
<evidence type="ECO:0000313" key="3">
    <source>
        <dbReference type="Proteomes" id="UP000474802"/>
    </source>
</evidence>
<feature type="compositionally biased region" description="Basic and acidic residues" evidence="1">
    <location>
        <begin position="18"/>
        <end position="32"/>
    </location>
</feature>
<comment type="caution">
    <text evidence="2">The sequence shown here is derived from an EMBL/GenBank/DDBJ whole genome shotgun (WGS) entry which is preliminary data.</text>
</comment>
<keyword evidence="3" id="KW-1185">Reference proteome</keyword>
<dbReference type="Proteomes" id="UP000474802">
    <property type="component" value="Unassembled WGS sequence"/>
</dbReference>
<reference evidence="2 3" key="2">
    <citation type="submission" date="2020-03" db="EMBL/GenBank/DDBJ databases">
        <title>Devosia chinhatensis sp. nov., isolated from a hexachlorocyclohexane (HCH) dump site in India.</title>
        <authorList>
            <person name="Kumar M."/>
            <person name="Lal R."/>
        </authorList>
    </citation>
    <scope>NUCLEOTIDE SEQUENCE [LARGE SCALE GENOMIC DNA]</scope>
    <source>
        <strain evidence="2 3">H239</strain>
    </source>
</reference>
<dbReference type="EMBL" id="JAALFG010000003">
    <property type="protein sequence ID" value="NGP18589.1"/>
    <property type="molecule type" value="Genomic_DNA"/>
</dbReference>
<gene>
    <name evidence="2" type="ORF">G5575_13840</name>
</gene>
<evidence type="ECO:0000256" key="1">
    <source>
        <dbReference type="SAM" id="MobiDB-lite"/>
    </source>
</evidence>
<protein>
    <submittedName>
        <fullName evidence="2">Uncharacterized protein</fullName>
    </submittedName>
</protein>
<organism evidence="2 3">
    <name type="scientific">Devosia aurantiaca</name>
    <dbReference type="NCBI Taxonomy" id="2714858"/>
    <lineage>
        <taxon>Bacteria</taxon>
        <taxon>Pseudomonadati</taxon>
        <taxon>Pseudomonadota</taxon>
        <taxon>Alphaproteobacteria</taxon>
        <taxon>Hyphomicrobiales</taxon>
        <taxon>Devosiaceae</taxon>
        <taxon>Devosia</taxon>
    </lineage>
</organism>
<reference evidence="2 3" key="1">
    <citation type="submission" date="2020-02" db="EMBL/GenBank/DDBJ databases">
        <authorList>
            <person name="Khan S.A."/>
            <person name="Jeon C.O."/>
            <person name="Chun B.H."/>
        </authorList>
    </citation>
    <scope>NUCLEOTIDE SEQUENCE [LARGE SCALE GENOMIC DNA]</scope>
    <source>
        <strain evidence="2 3">H239</strain>
    </source>
</reference>
<dbReference type="AlphaFoldDB" id="A0A6M1SFF0"/>
<feature type="region of interest" description="Disordered" evidence="1">
    <location>
        <begin position="15"/>
        <end position="35"/>
    </location>
</feature>